<dbReference type="EMBL" id="JASITI010000011">
    <property type="protein sequence ID" value="MDK9496287.1"/>
    <property type="molecule type" value="Genomic_DNA"/>
</dbReference>
<evidence type="ECO:0000256" key="2">
    <source>
        <dbReference type="ARBA" id="ARBA00022475"/>
    </source>
</evidence>
<keyword evidence="2" id="KW-1003">Cell membrane</keyword>
<feature type="transmembrane region" description="Helical" evidence="6">
    <location>
        <begin position="201"/>
        <end position="225"/>
    </location>
</feature>
<sequence length="785" mass="81084">MSAPGTALVWSRDLAMGVRFAFGGGREGWLRTLFTGVGVGLGVALLLIGTAVPGALAAREERGDARSLLGAPTAAAPGRGTLLIARSDMTYHGRDIEGRLLKPEGPDAPLPPGLKAFPAPGELAVSPALRELLRSAEGALLRERLDGRIGAVIADAGLAGPAELAFYRGADVLPAIEPGEFRVQRITGFAPDPRPRGLSPVLMLTVLLTFVALLLPVAVFIAAAVRSGGERRDQRLAALRLVGADGRTVRRIAAGEALAGAVAGLLLGSLFFVAGRRLVGSLSLSGRSVFPADLTPAPGLVALVVLAVPAAAVAVTLFTLRGVVIEPLGVLRTAATRRRRVWWRLLLPLGGLGLLLPLALARRGDGGGGRFNQWQVSAGVVLLLVGVTALLPWLLERCVGRLRGGAVSWQLAVRRLQVAGGSSARLVNGIAVAVAGAIALQMLFSGAEGSVTEETGQDPSRASVAVMMHGGTESGLEDLGRRIAETPGVTRAVPLNTVGVARQVPSPGSPDLTIGTCQALAEVAEIGQCRDGDVFVLSGGPLEGTAGPGDRVFAGDVRISPDESARLGGKTVEWTVPAGARTVRPREDPTGALRAGLLATPSAAPKDLGRAQFAQVYVQLDDSVPDALERVRTAAFKADPLATAMTLRSTKQDGSLPGIRAGLFFGATGVLVLIGTSLLVGQLEQLRERRRLLAALVAFGTRRSTLCLSVLWQTALPVALGLVLAAAAGIGLGSVLMGMAHVPVRVEWSQVLLLTGAGAGLVAAVTLLSLPPLLRMMRPDGLRTE</sequence>
<evidence type="ECO:0000313" key="9">
    <source>
        <dbReference type="Proteomes" id="UP001223390"/>
    </source>
</evidence>
<accession>A0ABT7GRQ2</accession>
<keyword evidence="4 6" id="KW-1133">Transmembrane helix</keyword>
<feature type="domain" description="ABC3 transporter permease C-terminal" evidence="7">
    <location>
        <begin position="210"/>
        <end position="321"/>
    </location>
</feature>
<protein>
    <submittedName>
        <fullName evidence="8">ABC transporter permease</fullName>
    </submittedName>
</protein>
<feature type="transmembrane region" description="Helical" evidence="6">
    <location>
        <begin position="29"/>
        <end position="52"/>
    </location>
</feature>
<comment type="subcellular location">
    <subcellularLocation>
        <location evidence="1">Cell membrane</location>
        <topology evidence="1">Multi-pass membrane protein</topology>
    </subcellularLocation>
</comment>
<feature type="transmembrane region" description="Helical" evidence="6">
    <location>
        <begin position="661"/>
        <end position="680"/>
    </location>
</feature>
<feature type="transmembrane region" description="Helical" evidence="6">
    <location>
        <begin position="373"/>
        <end position="395"/>
    </location>
</feature>
<organism evidence="8 9">
    <name type="scientific">Streptomyces katrae</name>
    <dbReference type="NCBI Taxonomy" id="68223"/>
    <lineage>
        <taxon>Bacteria</taxon>
        <taxon>Bacillati</taxon>
        <taxon>Actinomycetota</taxon>
        <taxon>Actinomycetes</taxon>
        <taxon>Kitasatosporales</taxon>
        <taxon>Streptomycetaceae</taxon>
        <taxon>Streptomyces</taxon>
    </lineage>
</organism>
<dbReference type="InterPro" id="IPR003838">
    <property type="entry name" value="ABC3_permease_C"/>
</dbReference>
<keyword evidence="9" id="KW-1185">Reference proteome</keyword>
<evidence type="ECO:0000256" key="1">
    <source>
        <dbReference type="ARBA" id="ARBA00004651"/>
    </source>
</evidence>
<proteinExistence type="predicted"/>
<dbReference type="Proteomes" id="UP001223390">
    <property type="component" value="Unassembled WGS sequence"/>
</dbReference>
<keyword evidence="5 6" id="KW-0472">Membrane</keyword>
<evidence type="ECO:0000256" key="6">
    <source>
        <dbReference type="SAM" id="Phobius"/>
    </source>
</evidence>
<feature type="transmembrane region" description="Helical" evidence="6">
    <location>
        <begin position="341"/>
        <end position="361"/>
    </location>
</feature>
<gene>
    <name evidence="8" type="ORF">QEZ40_000736</name>
</gene>
<evidence type="ECO:0000256" key="3">
    <source>
        <dbReference type="ARBA" id="ARBA00022692"/>
    </source>
</evidence>
<evidence type="ECO:0000256" key="4">
    <source>
        <dbReference type="ARBA" id="ARBA00022989"/>
    </source>
</evidence>
<dbReference type="Pfam" id="PF02687">
    <property type="entry name" value="FtsX"/>
    <property type="match status" value="2"/>
</dbReference>
<feature type="transmembrane region" description="Helical" evidence="6">
    <location>
        <begin position="299"/>
        <end position="320"/>
    </location>
</feature>
<comment type="caution">
    <text evidence="8">The sequence shown here is derived from an EMBL/GenBank/DDBJ whole genome shotgun (WGS) entry which is preliminary data.</text>
</comment>
<evidence type="ECO:0000259" key="7">
    <source>
        <dbReference type="Pfam" id="PF02687"/>
    </source>
</evidence>
<feature type="domain" description="ABC3 transporter permease C-terminal" evidence="7">
    <location>
        <begin position="666"/>
        <end position="775"/>
    </location>
</feature>
<evidence type="ECO:0000256" key="5">
    <source>
        <dbReference type="ARBA" id="ARBA00023136"/>
    </source>
</evidence>
<reference evidence="8 9" key="1">
    <citation type="submission" date="2023-05" db="EMBL/GenBank/DDBJ databases">
        <title>Sequencing and Assembly of Streptomyces sp. NP73.</title>
        <authorList>
            <person name="Konwar A.N."/>
            <person name="Saikia K."/>
            <person name="Thakur D."/>
        </authorList>
    </citation>
    <scope>NUCLEOTIDE SEQUENCE [LARGE SCALE GENOMIC DNA]</scope>
    <source>
        <strain evidence="8 9">NP73</strain>
    </source>
</reference>
<feature type="transmembrane region" description="Helical" evidence="6">
    <location>
        <begin position="424"/>
        <end position="444"/>
    </location>
</feature>
<evidence type="ECO:0000313" key="8">
    <source>
        <dbReference type="EMBL" id="MDK9496287.1"/>
    </source>
</evidence>
<feature type="transmembrane region" description="Helical" evidence="6">
    <location>
        <begin position="751"/>
        <end position="770"/>
    </location>
</feature>
<dbReference type="RefSeq" id="WP_285341828.1">
    <property type="nucleotide sequence ID" value="NZ_JASITI010000011.1"/>
</dbReference>
<feature type="transmembrane region" description="Helical" evidence="6">
    <location>
        <begin position="257"/>
        <end position="279"/>
    </location>
</feature>
<name>A0ABT7GRQ2_9ACTN</name>
<feature type="transmembrane region" description="Helical" evidence="6">
    <location>
        <begin position="718"/>
        <end position="739"/>
    </location>
</feature>
<keyword evidence="3 6" id="KW-0812">Transmembrane</keyword>